<gene>
    <name evidence="3" type="ORF">SAMN04488494_1017</name>
</gene>
<accession>A0A1M7EAV9</accession>
<evidence type="ECO:0000313" key="3">
    <source>
        <dbReference type="EMBL" id="SHL88902.1"/>
    </source>
</evidence>
<dbReference type="Proteomes" id="UP000184280">
    <property type="component" value="Unassembled WGS sequence"/>
</dbReference>
<evidence type="ECO:0000259" key="2">
    <source>
        <dbReference type="Pfam" id="PF18932"/>
    </source>
</evidence>
<sequence length="121" mass="13816">MAFKKGQSGNPNGRPKGSVDEKKAYIRDWVMSIIGTNGKRLEQNFQRLSRKEQWRVITQLLPYVLPRQHEAILDASVDANMQVTTPEPITIHFVASKEDLEAIQKEIPDIEESKGDLNKKE</sequence>
<protein>
    <recommendedName>
        <fullName evidence="2">DUF5681 domain-containing protein</fullName>
    </recommendedName>
</protein>
<feature type="region of interest" description="Disordered" evidence="1">
    <location>
        <begin position="1"/>
        <end position="21"/>
    </location>
</feature>
<name>A0A1M7EAV9_XYLRU</name>
<dbReference type="RefSeq" id="WP_073043268.1">
    <property type="nucleotide sequence ID" value="NZ_FOLF01000003.1"/>
</dbReference>
<dbReference type="AlphaFoldDB" id="A0A1M7EAV9"/>
<dbReference type="Pfam" id="PF18932">
    <property type="entry name" value="DUF5681"/>
    <property type="match status" value="1"/>
</dbReference>
<evidence type="ECO:0000313" key="4">
    <source>
        <dbReference type="Proteomes" id="UP000184280"/>
    </source>
</evidence>
<dbReference type="InterPro" id="IPR043736">
    <property type="entry name" value="DUF5681"/>
</dbReference>
<dbReference type="OrthoDB" id="799953at2"/>
<reference evidence="3 4" key="1">
    <citation type="submission" date="2016-11" db="EMBL/GenBank/DDBJ databases">
        <authorList>
            <person name="Jaros S."/>
            <person name="Januszkiewicz K."/>
            <person name="Wedrychowicz H."/>
        </authorList>
    </citation>
    <scope>NUCLEOTIDE SEQUENCE [LARGE SCALE GENOMIC DNA]</scope>
    <source>
        <strain evidence="3 4">BPI-34</strain>
    </source>
</reference>
<feature type="domain" description="DUF5681" evidence="2">
    <location>
        <begin position="3"/>
        <end position="21"/>
    </location>
</feature>
<organism evidence="3 4">
    <name type="scientific">Xylanibacter ruminicola</name>
    <name type="common">Prevotella ruminicola</name>
    <dbReference type="NCBI Taxonomy" id="839"/>
    <lineage>
        <taxon>Bacteria</taxon>
        <taxon>Pseudomonadati</taxon>
        <taxon>Bacteroidota</taxon>
        <taxon>Bacteroidia</taxon>
        <taxon>Bacteroidales</taxon>
        <taxon>Prevotellaceae</taxon>
        <taxon>Xylanibacter</taxon>
    </lineage>
</organism>
<proteinExistence type="predicted"/>
<evidence type="ECO:0000256" key="1">
    <source>
        <dbReference type="SAM" id="MobiDB-lite"/>
    </source>
</evidence>
<dbReference type="EMBL" id="FRCJ01000001">
    <property type="protein sequence ID" value="SHL88902.1"/>
    <property type="molecule type" value="Genomic_DNA"/>
</dbReference>